<organism evidence="2 3">
    <name type="scientific">Armadillidium nasatum</name>
    <dbReference type="NCBI Taxonomy" id="96803"/>
    <lineage>
        <taxon>Eukaryota</taxon>
        <taxon>Metazoa</taxon>
        <taxon>Ecdysozoa</taxon>
        <taxon>Arthropoda</taxon>
        <taxon>Crustacea</taxon>
        <taxon>Multicrustacea</taxon>
        <taxon>Malacostraca</taxon>
        <taxon>Eumalacostraca</taxon>
        <taxon>Peracarida</taxon>
        <taxon>Isopoda</taxon>
        <taxon>Oniscidea</taxon>
        <taxon>Crinocheta</taxon>
        <taxon>Armadillidiidae</taxon>
        <taxon>Armadillidium</taxon>
    </lineage>
</organism>
<comment type="caution">
    <text evidence="2">The sequence shown here is derived from an EMBL/GenBank/DDBJ whole genome shotgun (WGS) entry which is preliminary data.</text>
</comment>
<gene>
    <name evidence="2" type="ORF">Anas_12654</name>
</gene>
<feature type="chain" id="PRO_5024318301" evidence="1">
    <location>
        <begin position="20"/>
        <end position="83"/>
    </location>
</feature>
<sequence>MAYMAKIVLLFSFLLVTIAEEAYYPHCVDLDCKNFCKYDGYWEGNNLPCSQCNYNNCCYNIPGQAVCYIKCGSVSGAAAAARA</sequence>
<evidence type="ECO:0000256" key="1">
    <source>
        <dbReference type="SAM" id="SignalP"/>
    </source>
</evidence>
<name>A0A5N5ST76_9CRUS</name>
<accession>A0A5N5ST76</accession>
<protein>
    <submittedName>
        <fullName evidence="2">Uncharacterized protein</fullName>
    </submittedName>
</protein>
<dbReference type="Proteomes" id="UP000326759">
    <property type="component" value="Unassembled WGS sequence"/>
</dbReference>
<dbReference type="EMBL" id="SEYY01020685">
    <property type="protein sequence ID" value="KAB7497115.1"/>
    <property type="molecule type" value="Genomic_DNA"/>
</dbReference>
<keyword evidence="3" id="KW-1185">Reference proteome</keyword>
<evidence type="ECO:0000313" key="3">
    <source>
        <dbReference type="Proteomes" id="UP000326759"/>
    </source>
</evidence>
<dbReference type="AlphaFoldDB" id="A0A5N5ST76"/>
<feature type="signal peptide" evidence="1">
    <location>
        <begin position="1"/>
        <end position="19"/>
    </location>
</feature>
<evidence type="ECO:0000313" key="2">
    <source>
        <dbReference type="EMBL" id="KAB7497115.1"/>
    </source>
</evidence>
<reference evidence="2 3" key="1">
    <citation type="journal article" date="2019" name="PLoS Biol.">
        <title>Sex chromosomes control vertical transmission of feminizing Wolbachia symbionts in an isopod.</title>
        <authorList>
            <person name="Becking T."/>
            <person name="Chebbi M.A."/>
            <person name="Giraud I."/>
            <person name="Moumen B."/>
            <person name="Laverre T."/>
            <person name="Caubet Y."/>
            <person name="Peccoud J."/>
            <person name="Gilbert C."/>
            <person name="Cordaux R."/>
        </authorList>
    </citation>
    <scope>NUCLEOTIDE SEQUENCE [LARGE SCALE GENOMIC DNA]</scope>
    <source>
        <strain evidence="2">ANa2</strain>
        <tissue evidence="2">Whole body excluding digestive tract and cuticle</tissue>
    </source>
</reference>
<proteinExistence type="predicted"/>
<keyword evidence="1" id="KW-0732">Signal</keyword>